<sequence>MRMQRTPSNLFDLDWLGQPGLFNLPINVACNSVHSATSIISFTAGVMVRIYPEVIYDGHGLRNHSKTILKLMPNVQPVFLSKRSVPLATLSTMDEEPKHLRQTGLLKPVSYSE</sequence>
<evidence type="ECO:0000313" key="1">
    <source>
        <dbReference type="EMBL" id="VUZ50478.1"/>
    </source>
</evidence>
<keyword evidence="2" id="KW-1185">Reference proteome</keyword>
<organism evidence="1 2">
    <name type="scientific">Hymenolepis diminuta</name>
    <name type="common">Rat tapeworm</name>
    <dbReference type="NCBI Taxonomy" id="6216"/>
    <lineage>
        <taxon>Eukaryota</taxon>
        <taxon>Metazoa</taxon>
        <taxon>Spiralia</taxon>
        <taxon>Lophotrochozoa</taxon>
        <taxon>Platyhelminthes</taxon>
        <taxon>Cestoda</taxon>
        <taxon>Eucestoda</taxon>
        <taxon>Cyclophyllidea</taxon>
        <taxon>Hymenolepididae</taxon>
        <taxon>Hymenolepis</taxon>
    </lineage>
</organism>
<name>A0A564YUV3_HYMDI</name>
<protein>
    <submittedName>
        <fullName evidence="1">Uncharacterized protein</fullName>
    </submittedName>
</protein>
<evidence type="ECO:0000313" key="2">
    <source>
        <dbReference type="Proteomes" id="UP000321570"/>
    </source>
</evidence>
<gene>
    <name evidence="1" type="ORF">WMSIL1_LOCUS9364</name>
</gene>
<dbReference type="AlphaFoldDB" id="A0A564YUV3"/>
<dbReference type="EMBL" id="CABIJS010000377">
    <property type="protein sequence ID" value="VUZ50478.1"/>
    <property type="molecule type" value="Genomic_DNA"/>
</dbReference>
<reference evidence="1 2" key="1">
    <citation type="submission" date="2019-07" db="EMBL/GenBank/DDBJ databases">
        <authorList>
            <person name="Jastrzebski P J."/>
            <person name="Paukszto L."/>
            <person name="Jastrzebski P J."/>
        </authorList>
    </citation>
    <scope>NUCLEOTIDE SEQUENCE [LARGE SCALE GENOMIC DNA]</scope>
    <source>
        <strain evidence="1 2">WMS-il1</strain>
    </source>
</reference>
<proteinExistence type="predicted"/>
<dbReference type="Proteomes" id="UP000321570">
    <property type="component" value="Unassembled WGS sequence"/>
</dbReference>
<accession>A0A564YUV3</accession>